<protein>
    <submittedName>
        <fullName evidence="2">Uncharacterized protein</fullName>
    </submittedName>
</protein>
<reference evidence="2 3" key="1">
    <citation type="submission" date="2014-11" db="EMBL/GenBank/DDBJ databases">
        <title>Draft genome sequence of Kirrobacter mercurialis.</title>
        <authorList>
            <person name="Coil D.A."/>
            <person name="Eisen J.A."/>
        </authorList>
    </citation>
    <scope>NUCLEOTIDE SEQUENCE [LARGE SCALE GENOMIC DNA]</scope>
    <source>
        <strain evidence="2 3">Coronado</strain>
    </source>
</reference>
<evidence type="ECO:0000313" key="2">
    <source>
        <dbReference type="EMBL" id="KHL25304.1"/>
    </source>
</evidence>
<dbReference type="STRING" id="1572751.PK98_00750"/>
<comment type="caution">
    <text evidence="2">The sequence shown here is derived from an EMBL/GenBank/DDBJ whole genome shotgun (WGS) entry which is preliminary data.</text>
</comment>
<gene>
    <name evidence="2" type="ORF">PK98_00750</name>
</gene>
<feature type="region of interest" description="Disordered" evidence="1">
    <location>
        <begin position="1"/>
        <end position="34"/>
    </location>
</feature>
<dbReference type="OrthoDB" id="7565359at2"/>
<sequence length="112" mass="11825">MTITNPSSLPELPAAPKPVVGRTTSSTVVGPFKPAGSTPIHLQLSGNWVGRASLERSTDGGATRQGLTVGGRRWASFTGNANEPVWQDSESGVTFWLDVQISSGELAYRVSQ</sequence>
<feature type="compositionally biased region" description="Low complexity" evidence="1">
    <location>
        <begin position="19"/>
        <end position="30"/>
    </location>
</feature>
<accession>A0A0B2BV64</accession>
<dbReference type="Proteomes" id="UP000030988">
    <property type="component" value="Unassembled WGS sequence"/>
</dbReference>
<dbReference type="EMBL" id="JTDN01000001">
    <property type="protein sequence ID" value="KHL25304.1"/>
    <property type="molecule type" value="Genomic_DNA"/>
</dbReference>
<name>A0A0B2BV64_9SPHN</name>
<proteinExistence type="predicted"/>
<evidence type="ECO:0000256" key="1">
    <source>
        <dbReference type="SAM" id="MobiDB-lite"/>
    </source>
</evidence>
<dbReference type="AlphaFoldDB" id="A0A0B2BV64"/>
<keyword evidence="3" id="KW-1185">Reference proteome</keyword>
<evidence type="ECO:0000313" key="3">
    <source>
        <dbReference type="Proteomes" id="UP000030988"/>
    </source>
</evidence>
<organism evidence="2 3">
    <name type="scientific">Croceibacterium mercuriale</name>
    <dbReference type="NCBI Taxonomy" id="1572751"/>
    <lineage>
        <taxon>Bacteria</taxon>
        <taxon>Pseudomonadati</taxon>
        <taxon>Pseudomonadota</taxon>
        <taxon>Alphaproteobacteria</taxon>
        <taxon>Sphingomonadales</taxon>
        <taxon>Erythrobacteraceae</taxon>
        <taxon>Croceibacterium</taxon>
    </lineage>
</organism>